<sequence length="75" mass="8486">VLGIDLVEWMVREAAGELRSLDTLYLAPKGHSIQARIYAEDCLNDFRPSGGQIDQIHFSEQARIETWVRDGINVT</sequence>
<name>A0A268QWN8_SHOCL</name>
<dbReference type="AlphaFoldDB" id="A0A268QWN8"/>
<dbReference type="PROSITE" id="PS50979">
    <property type="entry name" value="BC"/>
    <property type="match status" value="1"/>
</dbReference>
<dbReference type="InterPro" id="IPR050856">
    <property type="entry name" value="Biotin_carboxylase_complex"/>
</dbReference>
<proteinExistence type="predicted"/>
<keyword evidence="4" id="KW-0092">Biotin</keyword>
<accession>A0A268QWN8</accession>
<keyword evidence="2" id="KW-0547">Nucleotide-binding</keyword>
<evidence type="ECO:0000256" key="4">
    <source>
        <dbReference type="ARBA" id="ARBA00023267"/>
    </source>
</evidence>
<dbReference type="EMBL" id="NPBS01000723">
    <property type="protein sequence ID" value="PAF11946.1"/>
    <property type="molecule type" value="Genomic_DNA"/>
</dbReference>
<feature type="non-terminal residue" evidence="6">
    <location>
        <position position="75"/>
    </location>
</feature>
<feature type="domain" description="Biotin carboxylation" evidence="5">
    <location>
        <begin position="1"/>
        <end position="75"/>
    </location>
</feature>
<dbReference type="Gene3D" id="3.30.470.20">
    <property type="entry name" value="ATP-grasp fold, B domain"/>
    <property type="match status" value="1"/>
</dbReference>
<evidence type="ECO:0000256" key="2">
    <source>
        <dbReference type="ARBA" id="ARBA00022741"/>
    </source>
</evidence>
<comment type="caution">
    <text evidence="6">The sequence shown here is derived from an EMBL/GenBank/DDBJ whole genome shotgun (WGS) entry which is preliminary data.</text>
</comment>
<protein>
    <recommendedName>
        <fullName evidence="5">Biotin carboxylation domain-containing protein</fullName>
    </recommendedName>
</protein>
<keyword evidence="1" id="KW-0436">Ligase</keyword>
<dbReference type="PANTHER" id="PTHR18866:SF128">
    <property type="entry name" value="UREA AMIDOLYASE"/>
    <property type="match status" value="1"/>
</dbReference>
<reference evidence="6 7" key="1">
    <citation type="submission" date="2017-07" db="EMBL/GenBank/DDBJ databases">
        <title>Isolation and whole genome analysis of endospore-forming bacteria from heroin.</title>
        <authorList>
            <person name="Kalinowski J."/>
            <person name="Ahrens B."/>
            <person name="Al-Dilaimi A."/>
            <person name="Winkler A."/>
            <person name="Wibberg D."/>
            <person name="Schleenbecker U."/>
            <person name="Ruckert C."/>
            <person name="Wolfel R."/>
            <person name="Grass G."/>
        </authorList>
    </citation>
    <scope>NUCLEOTIDE SEQUENCE [LARGE SCALE GENOMIC DNA]</scope>
    <source>
        <strain evidence="6 7">7523-2</strain>
    </source>
</reference>
<dbReference type="InterPro" id="IPR011764">
    <property type="entry name" value="Biotin_carboxylation_dom"/>
</dbReference>
<evidence type="ECO:0000259" key="5">
    <source>
        <dbReference type="PROSITE" id="PS50979"/>
    </source>
</evidence>
<evidence type="ECO:0000256" key="1">
    <source>
        <dbReference type="ARBA" id="ARBA00022598"/>
    </source>
</evidence>
<dbReference type="GO" id="GO:0016874">
    <property type="term" value="F:ligase activity"/>
    <property type="evidence" value="ECO:0007669"/>
    <property type="project" value="UniProtKB-KW"/>
</dbReference>
<dbReference type="SUPFAM" id="SSF51246">
    <property type="entry name" value="Rudiment single hybrid motif"/>
    <property type="match status" value="1"/>
</dbReference>
<evidence type="ECO:0000313" key="6">
    <source>
        <dbReference type="EMBL" id="PAF11946.1"/>
    </source>
</evidence>
<feature type="non-terminal residue" evidence="6">
    <location>
        <position position="1"/>
    </location>
</feature>
<keyword evidence="3" id="KW-0067">ATP-binding</keyword>
<dbReference type="Proteomes" id="UP000216133">
    <property type="component" value="Unassembled WGS sequence"/>
</dbReference>
<dbReference type="PANTHER" id="PTHR18866">
    <property type="entry name" value="CARBOXYLASE:PYRUVATE/ACETYL-COA/PROPIONYL-COA CARBOXYLASE"/>
    <property type="match status" value="1"/>
</dbReference>
<dbReference type="GO" id="GO:0005524">
    <property type="term" value="F:ATP binding"/>
    <property type="evidence" value="ECO:0007669"/>
    <property type="project" value="UniProtKB-KW"/>
</dbReference>
<evidence type="ECO:0000256" key="3">
    <source>
        <dbReference type="ARBA" id="ARBA00022840"/>
    </source>
</evidence>
<organism evidence="6 7">
    <name type="scientific">Shouchella clausii</name>
    <name type="common">Alkalihalobacillus clausii</name>
    <dbReference type="NCBI Taxonomy" id="79880"/>
    <lineage>
        <taxon>Bacteria</taxon>
        <taxon>Bacillati</taxon>
        <taxon>Bacillota</taxon>
        <taxon>Bacilli</taxon>
        <taxon>Bacillales</taxon>
        <taxon>Bacillaceae</taxon>
        <taxon>Shouchella</taxon>
    </lineage>
</organism>
<evidence type="ECO:0000313" key="7">
    <source>
        <dbReference type="Proteomes" id="UP000216133"/>
    </source>
</evidence>
<dbReference type="InterPro" id="IPR011054">
    <property type="entry name" value="Rudment_hybrid_motif"/>
</dbReference>
<gene>
    <name evidence="6" type="ORF">CHH61_25220</name>
</gene>